<dbReference type="InterPro" id="IPR002035">
    <property type="entry name" value="VWF_A"/>
</dbReference>
<dbReference type="EMBL" id="JARJCM010000509">
    <property type="protein sequence ID" value="KAJ7016432.1"/>
    <property type="molecule type" value="Genomic_DNA"/>
</dbReference>
<organism evidence="3 5">
    <name type="scientific">Mycena alexandri</name>
    <dbReference type="NCBI Taxonomy" id="1745969"/>
    <lineage>
        <taxon>Eukaryota</taxon>
        <taxon>Fungi</taxon>
        <taxon>Dikarya</taxon>
        <taxon>Basidiomycota</taxon>
        <taxon>Agaricomycotina</taxon>
        <taxon>Agaricomycetes</taxon>
        <taxon>Agaricomycetidae</taxon>
        <taxon>Agaricales</taxon>
        <taxon>Marasmiineae</taxon>
        <taxon>Mycenaceae</taxon>
        <taxon>Mycena</taxon>
    </lineage>
</organism>
<feature type="compositionally biased region" description="Basic and acidic residues" evidence="1">
    <location>
        <begin position="87"/>
        <end position="114"/>
    </location>
</feature>
<protein>
    <recommendedName>
        <fullName evidence="2">VWFA domain-containing protein</fullName>
    </recommendedName>
</protein>
<reference evidence="3" key="1">
    <citation type="submission" date="2023-03" db="EMBL/GenBank/DDBJ databases">
        <title>Massive genome expansion in bonnet fungi (Mycena s.s.) driven by repeated elements and novel gene families across ecological guilds.</title>
        <authorList>
            <consortium name="Lawrence Berkeley National Laboratory"/>
            <person name="Harder C.B."/>
            <person name="Miyauchi S."/>
            <person name="Viragh M."/>
            <person name="Kuo A."/>
            <person name="Thoen E."/>
            <person name="Andreopoulos B."/>
            <person name="Lu D."/>
            <person name="Skrede I."/>
            <person name="Drula E."/>
            <person name="Henrissat B."/>
            <person name="Morin E."/>
            <person name="Kohler A."/>
            <person name="Barry K."/>
            <person name="LaButti K."/>
            <person name="Morin E."/>
            <person name="Salamov A."/>
            <person name="Lipzen A."/>
            <person name="Mereny Z."/>
            <person name="Hegedus B."/>
            <person name="Baldrian P."/>
            <person name="Stursova M."/>
            <person name="Weitz H."/>
            <person name="Taylor A."/>
            <person name="Grigoriev I.V."/>
            <person name="Nagy L.G."/>
            <person name="Martin F."/>
            <person name="Kauserud H."/>
        </authorList>
    </citation>
    <scope>NUCLEOTIDE SEQUENCE</scope>
    <source>
        <strain evidence="3">CBHHK200</strain>
    </source>
</reference>
<feature type="domain" description="VWFA" evidence="2">
    <location>
        <begin position="2057"/>
        <end position="2277"/>
    </location>
</feature>
<evidence type="ECO:0000256" key="1">
    <source>
        <dbReference type="SAM" id="MobiDB-lite"/>
    </source>
</evidence>
<evidence type="ECO:0000313" key="3">
    <source>
        <dbReference type="EMBL" id="KAJ7016432.1"/>
    </source>
</evidence>
<feature type="compositionally biased region" description="Basic and acidic residues" evidence="1">
    <location>
        <begin position="50"/>
        <end position="60"/>
    </location>
</feature>
<evidence type="ECO:0000313" key="5">
    <source>
        <dbReference type="Proteomes" id="UP001218188"/>
    </source>
</evidence>
<dbReference type="Gene3D" id="3.40.50.410">
    <property type="entry name" value="von Willebrand factor, type A domain"/>
    <property type="match status" value="1"/>
</dbReference>
<dbReference type="PROSITE" id="PS50234">
    <property type="entry name" value="VWFA"/>
    <property type="match status" value="1"/>
</dbReference>
<feature type="compositionally biased region" description="Polar residues" evidence="1">
    <location>
        <begin position="35"/>
        <end position="48"/>
    </location>
</feature>
<dbReference type="PANTHER" id="PTHR22796:SF1">
    <property type="entry name" value="VWFA DOMAIN-CONTAINING PROTEIN"/>
    <property type="match status" value="1"/>
</dbReference>
<accession>A0AAD6WL65</accession>
<dbReference type="CDD" id="cd00198">
    <property type="entry name" value="vWFA"/>
    <property type="match status" value="1"/>
</dbReference>
<sequence length="2294" mass="253348">MSYTPPEVFPGAWIEATTLGASCDDGPPNLKDTTDSPLDTDSVSTSIDKTGLDAFDKGPSKDSTFSPPDPVLDQASEDVITKSHAPANDRRATKDKQLATHSQEPKEKMKHALEDPPDSAQNPDPDAMDVDHDIDAPAHKRRNLNADPDLATSITGMFRVLDLISESGSGGLVDKIIIAQESLKELINVLSPGAYASLTKVDFNTLDKLALKPLGLYGSKTEIVAFLSNRGVISDATSRALNKPTNDTSVPHLRSGLYVLRGSDAGPGCQQIFVIYWPEPTTWNDDAISSVRRNRVTFMRYLTKISDQVACLISPEHARAIVWNEEAQELPMDVDEGSDRLFTFEVAKTNEQDEDVLARPGFTMHNPIISVEKLNVECTLDATELQPILIHGETSQAILTKRFVPNKLIDRTIRGETFNALQLKSLIATGSVQLTPTLTDAAIDILMDHGLASRFPAPFQAWRSRNKAAQESIEAAAKKEEQEIKQKLTDDSLQMEPMLREAIVDKVLLVYPTIQRTVLSSSSEEDVEVLRAQFASLVVLHPRLKEELDKPISKGGGGSKPLGLSPKFRVLKEQLISIDIIFSHIPDLEGPDREDLIERVSKTGVDGLARALKAKDATENKGFFASWFSSAQTTTEQKLRREVRDRLANTTDPDFLALLDEMLSKEPLMQPLITCTVEEANDHLQRTVKTLVDRLVGKSILLQHETFKAQIQRKSGADLEEQRKTSLLQLAEEYESKITADFRTLVIDGIERCKQGYNGATATFNVTGSDKFRSEPAIECKLHVLRLKTDDQHTLQMDASFIPSPDIQASSTQVFKIPLGNRILHAQLLEDGKLLVIIEDPQILYLYLDTPSALYNAIPRGSASAKRILHRDKIGKDVIIAYDEQKRMLSVCAASKLSLHIFVFDETFNSLQAWGSSLDLRPWYAAGTSVVQSCFVCGCEEILFVDTSGQARIFSLITQQFRPASLSFEKLPFGLHSSPDGACLVLSFREGEQSSFRAYHWSTFGSSQGIDLDPLDLPNAPTILTSFVNRRNVHLVGIDIDAHVCRSVVLDITKKTTEFMFKETGVESVSKSTVDITSNNSLIDCFADVWTRFPVVAAVQRRTIVSSVDRKPRRLVFVTDRDHDKFAPHFSELIYTFEQRTRKPTGDILKSMQVSALPSSASFTRSLSDDRFDLSQFRAGEWLVDLLCLIPIQIAVTRENRFLPLKDGVTSAALERSLLGADVGQIVDALSLGWYESVFQSYMTSKPVKVVSSMGEQSVGKSFSLNHLVDTSFAGSAMRTTEGVWMSVTPTDDALIVALDFEGVHSIERSAQEDTLLVLFNTAISNLVLFRNNFALSRDITGLFHSFQSSSTILDPASNPTLFKSTLTIIIKDVVESDKKEIVREFSTKFQKIVEEEQDANFISRLHAGQLNIVPWPVIESRQFYSLFHGMARLLNKQEVTHNTAGEFLHTLKTLMAKLKANDWGSLSQTLVAHRAQKLLGGLSNALAFGLFEVEPDTEPLKNFDTDKLIENEDTAAQFFLSSPDSPAAQREAMLMVLENSFNQFGRRPYTVDAEWIRELSAYLEHLAESRIQHVHAWISSNLSRFTTTHANMEVLRRMFETTIVDLRANVEICGTQCAKCQLQCLLSRRHDSKMPHDCRTSHNCVHACDFGEDHPATEKDCGLPAGHAGRHICTVDIHLCGEPCELNDKQGCLGGCMKTVGHSEGGHMCSARLHKCGEPCELKNLRVAGKPYSCSKTCAISSDEVHTQHVCDASACPLPCELCKRLCSDTDHLHGLRADAVHLCGQSHNCKASCQALGTCEIETAPQSIEATFTGRHETFQYTKYSQVAKRLPCVILIPPGDKTHPGAHGHSTDPNPFHFCETRCESCGYFCTLPRGHSQQEHETHHGSMSKTRWAVDGPDGTILELNGRKFGKDDDGAPMLCNLVCQELGRHAHLDYCRADDAAACGGPEIQHIKTRLTPNPDRAKDWISHSLFWRRTGFKDPYSRPDQVNFSKCDAMCPDTEHIGTATNPPHPSYCTCPLFHPPAKMAGGLGYLSNDGHVFNCKNPSVMQQAFHVIFAIDRSGSMGSTDRGPLQNAPGTPLISRSSNNRLGAVYSALHGFWMSRNTALNNGGRAAAVPARRDAYSVVLFDHTISVSIANDFTSTPDDLLNKLLAYRSGGGTNFTLALTAAQQLMRDHWSTERTPVIIFLSDGECSVTDDTVRGLSRSAVALGKPLSFHAVSFGSASQSAVLRRMAQIALEVQTNAPRDPLTPSEAIVNSSYSDALDTVRLAETFLGFAESLRKPRGALFSA</sequence>
<feature type="region of interest" description="Disordered" evidence="1">
    <location>
        <begin position="19"/>
        <end position="132"/>
    </location>
</feature>
<dbReference type="Gene3D" id="3.40.50.300">
    <property type="entry name" value="P-loop containing nucleotide triphosphate hydrolases"/>
    <property type="match status" value="1"/>
</dbReference>
<dbReference type="EMBL" id="JARJCM010000386">
    <property type="protein sequence ID" value="KAJ7017702.1"/>
    <property type="molecule type" value="Genomic_DNA"/>
</dbReference>
<evidence type="ECO:0000313" key="4">
    <source>
        <dbReference type="EMBL" id="KAJ7017702.1"/>
    </source>
</evidence>
<dbReference type="PANTHER" id="PTHR22796">
    <property type="entry name" value="URG4-RELATED"/>
    <property type="match status" value="1"/>
</dbReference>
<keyword evidence="5" id="KW-1185">Reference proteome</keyword>
<dbReference type="InterPro" id="IPR027417">
    <property type="entry name" value="P-loop_NTPase"/>
</dbReference>
<comment type="caution">
    <text evidence="3">The sequence shown here is derived from an EMBL/GenBank/DDBJ whole genome shotgun (WGS) entry which is preliminary data.</text>
</comment>
<dbReference type="InterPro" id="IPR036465">
    <property type="entry name" value="vWFA_dom_sf"/>
</dbReference>
<gene>
    <name evidence="4" type="ORF">C8F04DRAFT_1154884</name>
    <name evidence="3" type="ORF">C8F04DRAFT_534407</name>
</gene>
<dbReference type="SMART" id="SM00327">
    <property type="entry name" value="VWA"/>
    <property type="match status" value="1"/>
</dbReference>
<dbReference type="Proteomes" id="UP001218188">
    <property type="component" value="Unassembled WGS sequence"/>
</dbReference>
<name>A0AAD6WL65_9AGAR</name>
<dbReference type="SUPFAM" id="SSF52540">
    <property type="entry name" value="P-loop containing nucleoside triphosphate hydrolases"/>
    <property type="match status" value="1"/>
</dbReference>
<proteinExistence type="predicted"/>
<dbReference type="SUPFAM" id="SSF53300">
    <property type="entry name" value="vWA-like"/>
    <property type="match status" value="1"/>
</dbReference>
<dbReference type="Pfam" id="PF13519">
    <property type="entry name" value="VWA_2"/>
    <property type="match status" value="1"/>
</dbReference>
<evidence type="ECO:0000259" key="2">
    <source>
        <dbReference type="PROSITE" id="PS50234"/>
    </source>
</evidence>